<reference evidence="12 13" key="1">
    <citation type="submission" date="2018-06" db="EMBL/GenBank/DDBJ databases">
        <title>WGS assembly of Brassica rapa FPsc.</title>
        <authorList>
            <person name="Bowman J."/>
            <person name="Kohchi T."/>
            <person name="Yamato K."/>
            <person name="Jenkins J."/>
            <person name="Shu S."/>
            <person name="Ishizaki K."/>
            <person name="Yamaoka S."/>
            <person name="Nishihama R."/>
            <person name="Nakamura Y."/>
            <person name="Berger F."/>
            <person name="Adam C."/>
            <person name="Aki S."/>
            <person name="Althoff F."/>
            <person name="Araki T."/>
            <person name="Arteaga-Vazquez M."/>
            <person name="Balasubrmanian S."/>
            <person name="Bauer D."/>
            <person name="Boehm C."/>
            <person name="Briginshaw L."/>
            <person name="Caballero-Perez J."/>
            <person name="Catarino B."/>
            <person name="Chen F."/>
            <person name="Chiyoda S."/>
            <person name="Chovatia M."/>
            <person name="Davies K."/>
            <person name="Delmans M."/>
            <person name="Demura T."/>
            <person name="Dierschke T."/>
            <person name="Dolan L."/>
            <person name="Dorantes-Acosta A."/>
            <person name="Eklund D."/>
            <person name="Florent S."/>
            <person name="Flores-Sandoval E."/>
            <person name="Fujiyama A."/>
            <person name="Fukuzawa H."/>
            <person name="Galik B."/>
            <person name="Grimanelli D."/>
            <person name="Grimwood J."/>
            <person name="Grossniklaus U."/>
            <person name="Hamada T."/>
            <person name="Haseloff J."/>
            <person name="Hetherington A."/>
            <person name="Higo A."/>
            <person name="Hirakawa Y."/>
            <person name="Hundley H."/>
            <person name="Ikeda Y."/>
            <person name="Inoue K."/>
            <person name="Inoue S."/>
            <person name="Ishida S."/>
            <person name="Jia Q."/>
            <person name="Kakita M."/>
            <person name="Kanazawa T."/>
            <person name="Kawai Y."/>
            <person name="Kawashima T."/>
            <person name="Kennedy M."/>
            <person name="Kinose K."/>
            <person name="Kinoshita T."/>
            <person name="Kohara Y."/>
            <person name="Koide E."/>
            <person name="Komatsu K."/>
            <person name="Kopischke S."/>
            <person name="Kubo M."/>
            <person name="Kyozuka J."/>
            <person name="Lagercrantz U."/>
            <person name="Lin S."/>
            <person name="Lindquist E."/>
            <person name="Lipzen A."/>
            <person name="Lu C."/>
            <person name="Luna E."/>
            <person name="Martienssen R."/>
            <person name="Minamino N."/>
            <person name="Mizutani M."/>
            <person name="Mizutani M."/>
            <person name="Mochizuki N."/>
            <person name="Monte I."/>
            <person name="Mosher R."/>
            <person name="Nagasaki H."/>
            <person name="Nakagami H."/>
            <person name="Naramoto S."/>
            <person name="Nishitani K."/>
            <person name="Ohtani M."/>
            <person name="Okamoto T."/>
            <person name="Okumura M."/>
            <person name="Phillips J."/>
            <person name="Pollak B."/>
            <person name="Reinders A."/>
            <person name="Roevekamp M."/>
            <person name="Sano R."/>
            <person name="Sawa S."/>
            <person name="Schmid M."/>
            <person name="Shirakawa M."/>
            <person name="Solano R."/>
            <person name="Spunde A."/>
            <person name="Suetsugu N."/>
            <person name="Sugano S."/>
            <person name="Sugiyama A."/>
            <person name="Sun R."/>
            <person name="Suzuki Y."/>
            <person name="Takenaka M."/>
            <person name="Takezawa D."/>
            <person name="Tomogane H."/>
            <person name="Tsuzuki M."/>
            <person name="Ueda T."/>
            <person name="Umeda M."/>
            <person name="Ward J."/>
            <person name="Watanabe Y."/>
            <person name="Yazaki K."/>
            <person name="Yokoyama R."/>
            <person name="Yoshitake Y."/>
            <person name="Yotsui I."/>
            <person name="Zachgo S."/>
            <person name="Schmutz J."/>
        </authorList>
    </citation>
    <scope>NUCLEOTIDE SEQUENCE [LARGE SCALE GENOMIC DNA]</scope>
    <source>
        <strain evidence="13">cv. B-3</strain>
    </source>
</reference>
<evidence type="ECO:0000256" key="6">
    <source>
        <dbReference type="ARBA" id="ARBA00022989"/>
    </source>
</evidence>
<evidence type="ECO:0000313" key="13">
    <source>
        <dbReference type="Proteomes" id="UP000264353"/>
    </source>
</evidence>
<dbReference type="Proteomes" id="UP000264353">
    <property type="component" value="Chromosome A9"/>
</dbReference>
<evidence type="ECO:0000313" key="12">
    <source>
        <dbReference type="EMBL" id="RID43553.1"/>
    </source>
</evidence>
<keyword evidence="6" id="KW-1133">Transmembrane helix</keyword>
<organism evidence="12 13">
    <name type="scientific">Brassica campestris</name>
    <name type="common">Field mustard</name>
    <dbReference type="NCBI Taxonomy" id="3711"/>
    <lineage>
        <taxon>Eukaryota</taxon>
        <taxon>Viridiplantae</taxon>
        <taxon>Streptophyta</taxon>
        <taxon>Embryophyta</taxon>
        <taxon>Tracheophyta</taxon>
        <taxon>Spermatophyta</taxon>
        <taxon>Magnoliopsida</taxon>
        <taxon>eudicotyledons</taxon>
        <taxon>Gunneridae</taxon>
        <taxon>Pentapetalae</taxon>
        <taxon>rosids</taxon>
        <taxon>malvids</taxon>
        <taxon>Brassicales</taxon>
        <taxon>Brassicaceae</taxon>
        <taxon>Brassiceae</taxon>
        <taxon>Brassica</taxon>
    </lineage>
</organism>
<evidence type="ECO:0000256" key="4">
    <source>
        <dbReference type="ARBA" id="ARBA00022692"/>
    </source>
</evidence>
<dbReference type="EMBL" id="CM010636">
    <property type="protein sequence ID" value="RID43553.1"/>
    <property type="molecule type" value="Genomic_DNA"/>
</dbReference>
<evidence type="ECO:0000256" key="8">
    <source>
        <dbReference type="ARBA" id="ARBA00023136"/>
    </source>
</evidence>
<comment type="subcellular location">
    <subcellularLocation>
        <location evidence="1">Mitochondrion membrane</location>
        <topology evidence="1">Multi-pass membrane protein</topology>
    </subcellularLocation>
</comment>
<dbReference type="InterPro" id="IPR018108">
    <property type="entry name" value="MCP_transmembrane"/>
</dbReference>
<evidence type="ECO:0000256" key="5">
    <source>
        <dbReference type="ARBA" id="ARBA00022737"/>
    </source>
</evidence>
<name>A0A397Y0I7_BRACM</name>
<keyword evidence="5" id="KW-0677">Repeat</keyword>
<dbReference type="Gene3D" id="1.50.40.10">
    <property type="entry name" value="Mitochondrial carrier domain"/>
    <property type="match status" value="1"/>
</dbReference>
<comment type="function">
    <text evidence="9">Mitochondrial transporter that mediates uptake of thiamine diphosphate (ThDP) into mitochondria.</text>
</comment>
<dbReference type="GO" id="GO:0090422">
    <property type="term" value="F:thiamine pyrophosphate transmembrane transporter activity"/>
    <property type="evidence" value="ECO:0007669"/>
    <property type="project" value="UniProtKB-ARBA"/>
</dbReference>
<dbReference type="PANTHER" id="PTHR24089">
    <property type="entry name" value="SOLUTE CARRIER FAMILY 25"/>
    <property type="match status" value="1"/>
</dbReference>
<protein>
    <submittedName>
        <fullName evidence="12">Uncharacterized protein</fullName>
    </submittedName>
</protein>
<feature type="repeat" description="Solcar" evidence="10">
    <location>
        <begin position="232"/>
        <end position="329"/>
    </location>
</feature>
<sequence length="335" mass="37153">MTAVDDDPGQIKRALIDASAGAISGAVSRTVTSPLDVIKIRFQVQLEPTTSWSVVRANLSGASKYTGMFQATKDIFREEGFRGFWRGNVPALLMVMPYTSIQFTVLHKLKSFASGSTKTEDHIHLSPYLSFISGALAGCAATLGSYPFDLLRTILASQGEPKVYPTMRSAFVDIIKSRGVRGLYNGLTPTLVEIVPYAGLQFGTYDMFKRWMMDWNRYMLSSKDQINVDTNLSSFQLFVCGLGAGTSAKLVCHPLDVVKKRFQIEGLQRHPRYGARLEQRAYRNMLDGLKQILMSEGWHGLYKGIVPSTVKAAPAGAVTFVAYEFTSDWLESISW</sequence>
<proteinExistence type="inferred from homology"/>
<comment type="similarity">
    <text evidence="2 11">Belongs to the mitochondrial carrier (TC 2.A.29) family.</text>
</comment>
<keyword evidence="3 11" id="KW-0813">Transport</keyword>
<keyword evidence="7" id="KW-0496">Mitochondrion</keyword>
<dbReference type="InterPro" id="IPR023395">
    <property type="entry name" value="MCP_dom_sf"/>
</dbReference>
<evidence type="ECO:0000256" key="7">
    <source>
        <dbReference type="ARBA" id="ARBA00023128"/>
    </source>
</evidence>
<dbReference type="AlphaFoldDB" id="A0A397Y0I7"/>
<evidence type="ECO:0000256" key="10">
    <source>
        <dbReference type="PROSITE-ProRule" id="PRU00282"/>
    </source>
</evidence>
<keyword evidence="8 10" id="KW-0472">Membrane</keyword>
<evidence type="ECO:0000256" key="3">
    <source>
        <dbReference type="ARBA" id="ARBA00022448"/>
    </source>
</evidence>
<evidence type="ECO:0000256" key="11">
    <source>
        <dbReference type="RuleBase" id="RU000488"/>
    </source>
</evidence>
<evidence type="ECO:0000256" key="2">
    <source>
        <dbReference type="ARBA" id="ARBA00006375"/>
    </source>
</evidence>
<evidence type="ECO:0000256" key="1">
    <source>
        <dbReference type="ARBA" id="ARBA00004225"/>
    </source>
</evidence>
<feature type="repeat" description="Solcar" evidence="10">
    <location>
        <begin position="12"/>
        <end position="112"/>
    </location>
</feature>
<dbReference type="PROSITE" id="PS50920">
    <property type="entry name" value="SOLCAR"/>
    <property type="match status" value="3"/>
</dbReference>
<dbReference type="FunFam" id="1.50.40.10:FF:000011">
    <property type="entry name" value="Mitochondrial thiamine pyrophosphate carrier 1"/>
    <property type="match status" value="1"/>
</dbReference>
<accession>A0A397Y0I7</accession>
<keyword evidence="4 10" id="KW-0812">Transmembrane</keyword>
<evidence type="ECO:0000256" key="9">
    <source>
        <dbReference type="ARBA" id="ARBA00055350"/>
    </source>
</evidence>
<dbReference type="InterPro" id="IPR002067">
    <property type="entry name" value="MCP"/>
</dbReference>
<dbReference type="PRINTS" id="PR00926">
    <property type="entry name" value="MITOCARRIER"/>
</dbReference>
<dbReference type="Pfam" id="PF00153">
    <property type="entry name" value="Mito_carr"/>
    <property type="match status" value="3"/>
</dbReference>
<dbReference type="GO" id="GO:0031966">
    <property type="term" value="C:mitochondrial membrane"/>
    <property type="evidence" value="ECO:0007669"/>
    <property type="project" value="UniProtKB-SubCell"/>
</dbReference>
<feature type="repeat" description="Solcar" evidence="10">
    <location>
        <begin position="125"/>
        <end position="211"/>
    </location>
</feature>
<dbReference type="SUPFAM" id="SSF103506">
    <property type="entry name" value="Mitochondrial carrier"/>
    <property type="match status" value="1"/>
</dbReference>
<gene>
    <name evidence="12" type="ORF">BRARA_I00406</name>
</gene>